<comment type="function">
    <text evidence="2">May be involved in the metabolism of insect hormones and in the breakdown of synthetic insecticides.</text>
</comment>
<dbReference type="PRINTS" id="PR00463">
    <property type="entry name" value="EP450I"/>
</dbReference>
<dbReference type="GO" id="GO:0020037">
    <property type="term" value="F:heme binding"/>
    <property type="evidence" value="ECO:0007669"/>
    <property type="project" value="InterPro"/>
</dbReference>
<sequence>MSWFLLFFVGFLCLLHLLLNYNERARLIRKLPGPEDSFILGNGPAVMLSSVGVVKLARKLAQENSGIYRLWMYPMAAVSIYNPEDIETIVSSMKYDEKSQVYRLLKPWLGDGLLLSKGQKWQQRRKILTPTFHFNILKQFCEVISENTQRFVENLKEVSGRPIDVVPVISEFTLNSICETAMGTNLTEYDKTAASAYKEAIRNLGYIFYQRFIKIYYFFDFIFNLSPLSKKQDGYLKTVHSFTKKVIDERSAYIEKHGIKIPDENDDDDTYVYKSKKKTAMLDVLLSARKEGHISDTGVQEEVDTFMFEGHDTTAGGLTYCFMLLANHKEAQDKILEELKEILGDDKRPITMEDLPKMKYLERCIKESLRLFPPVHFISRSLNETVTLSNYKIPAGTFCHIQIYDLHRRADLFKNPTAFDPDRFLPENSVGRHPYAYIPFSAGPRNCIGQKFAMMEMKIAVAEVLREFELQPVTRPSDIRMIADAVFRNEGPVEVTFVKRQ</sequence>
<evidence type="ECO:0000256" key="2">
    <source>
        <dbReference type="ARBA" id="ARBA00003690"/>
    </source>
</evidence>
<dbReference type="GO" id="GO:0016705">
    <property type="term" value="F:oxidoreductase activity, acting on paired donors, with incorporation or reduction of molecular oxygen"/>
    <property type="evidence" value="ECO:0007669"/>
    <property type="project" value="InterPro"/>
</dbReference>
<comment type="cofactor">
    <cofactor evidence="1 14">
        <name>heme</name>
        <dbReference type="ChEBI" id="CHEBI:30413"/>
    </cofactor>
</comment>
<keyword evidence="12 15" id="KW-0503">Monooxygenase</keyword>
<evidence type="ECO:0000256" key="12">
    <source>
        <dbReference type="ARBA" id="ARBA00023033"/>
    </source>
</evidence>
<evidence type="ECO:0000256" key="1">
    <source>
        <dbReference type="ARBA" id="ARBA00001971"/>
    </source>
</evidence>
<comment type="similarity">
    <text evidence="5 15">Belongs to the cytochrome P450 family.</text>
</comment>
<dbReference type="GO" id="GO:0005506">
    <property type="term" value="F:iron ion binding"/>
    <property type="evidence" value="ECO:0007669"/>
    <property type="project" value="InterPro"/>
</dbReference>
<dbReference type="PRINTS" id="PR00385">
    <property type="entry name" value="P450"/>
</dbReference>
<evidence type="ECO:0000256" key="8">
    <source>
        <dbReference type="ARBA" id="ARBA00022824"/>
    </source>
</evidence>
<evidence type="ECO:0000256" key="10">
    <source>
        <dbReference type="ARBA" id="ARBA00023002"/>
    </source>
</evidence>
<organism evidence="17">
    <name type="scientific">Helicoverpa armigera</name>
    <name type="common">Cotton bollworm</name>
    <name type="synonym">Heliothis armigera</name>
    <dbReference type="NCBI Taxonomy" id="29058"/>
    <lineage>
        <taxon>Eukaryota</taxon>
        <taxon>Metazoa</taxon>
        <taxon>Ecdysozoa</taxon>
        <taxon>Arthropoda</taxon>
        <taxon>Hexapoda</taxon>
        <taxon>Insecta</taxon>
        <taxon>Pterygota</taxon>
        <taxon>Neoptera</taxon>
        <taxon>Endopterygota</taxon>
        <taxon>Lepidoptera</taxon>
        <taxon>Glossata</taxon>
        <taxon>Ditrysia</taxon>
        <taxon>Noctuoidea</taxon>
        <taxon>Noctuidae</taxon>
        <taxon>Heliothinae</taxon>
        <taxon>Helicoverpa</taxon>
    </lineage>
</organism>
<keyword evidence="8" id="KW-0256">Endoplasmic reticulum</keyword>
<dbReference type="OrthoDB" id="1470350at2759"/>
<evidence type="ECO:0000313" key="17">
    <source>
        <dbReference type="EMBL" id="AID54881.1"/>
    </source>
</evidence>
<evidence type="ECO:0000256" key="3">
    <source>
        <dbReference type="ARBA" id="ARBA00004174"/>
    </source>
</evidence>
<evidence type="ECO:0000256" key="9">
    <source>
        <dbReference type="ARBA" id="ARBA00022848"/>
    </source>
</evidence>
<comment type="subcellular location">
    <subcellularLocation>
        <location evidence="4">Endoplasmic reticulum membrane</location>
        <topology evidence="4">Peripheral membrane protein</topology>
    </subcellularLocation>
    <subcellularLocation>
        <location evidence="3">Microsome membrane</location>
        <topology evidence="3">Peripheral membrane protein</topology>
    </subcellularLocation>
</comment>
<name>A0A068EWP1_HELAM</name>
<dbReference type="GO" id="GO:0005789">
    <property type="term" value="C:endoplasmic reticulum membrane"/>
    <property type="evidence" value="ECO:0007669"/>
    <property type="project" value="UniProtKB-SubCell"/>
</dbReference>
<keyword evidence="13" id="KW-0472">Membrane</keyword>
<evidence type="ECO:0000256" key="11">
    <source>
        <dbReference type="ARBA" id="ARBA00023004"/>
    </source>
</evidence>
<keyword evidence="7 14" id="KW-0479">Metal-binding</keyword>
<dbReference type="InterPro" id="IPR050196">
    <property type="entry name" value="Cytochrome_P450_Monoox"/>
</dbReference>
<keyword evidence="10 15" id="KW-0560">Oxidoreductase</keyword>
<keyword evidence="9" id="KW-0492">Microsome</keyword>
<evidence type="ECO:0000256" key="5">
    <source>
        <dbReference type="ARBA" id="ARBA00010617"/>
    </source>
</evidence>
<dbReference type="InterPro" id="IPR001128">
    <property type="entry name" value="Cyt_P450"/>
</dbReference>
<evidence type="ECO:0000256" key="7">
    <source>
        <dbReference type="ARBA" id="ARBA00022723"/>
    </source>
</evidence>
<dbReference type="GO" id="GO:0004497">
    <property type="term" value="F:monooxygenase activity"/>
    <property type="evidence" value="ECO:0007669"/>
    <property type="project" value="UniProtKB-KW"/>
</dbReference>
<evidence type="ECO:0000256" key="16">
    <source>
        <dbReference type="SAM" id="SignalP"/>
    </source>
</evidence>
<dbReference type="SUPFAM" id="SSF48264">
    <property type="entry name" value="Cytochrome P450"/>
    <property type="match status" value="1"/>
</dbReference>
<dbReference type="Gene3D" id="1.10.630.10">
    <property type="entry name" value="Cytochrome P450"/>
    <property type="match status" value="1"/>
</dbReference>
<gene>
    <name evidence="17" type="primary">CYP4M6v2</name>
</gene>
<feature type="binding site" description="axial binding residue" evidence="14">
    <location>
        <position position="447"/>
    </location>
    <ligand>
        <name>heme</name>
        <dbReference type="ChEBI" id="CHEBI:30413"/>
    </ligand>
    <ligandPart>
        <name>Fe</name>
        <dbReference type="ChEBI" id="CHEBI:18248"/>
    </ligandPart>
</feature>
<evidence type="ECO:0000256" key="6">
    <source>
        <dbReference type="ARBA" id="ARBA00022617"/>
    </source>
</evidence>
<dbReference type="InterPro" id="IPR036396">
    <property type="entry name" value="Cyt_P450_sf"/>
</dbReference>
<evidence type="ECO:0000256" key="14">
    <source>
        <dbReference type="PIRSR" id="PIRSR602401-1"/>
    </source>
</evidence>
<evidence type="ECO:0000256" key="4">
    <source>
        <dbReference type="ARBA" id="ARBA00004406"/>
    </source>
</evidence>
<protein>
    <submittedName>
        <fullName evidence="17">Cytochrome P450 CYP4M6v2</fullName>
    </submittedName>
</protein>
<dbReference type="Pfam" id="PF00067">
    <property type="entry name" value="p450"/>
    <property type="match status" value="1"/>
</dbReference>
<feature type="signal peptide" evidence="16">
    <location>
        <begin position="1"/>
        <end position="20"/>
    </location>
</feature>
<proteinExistence type="evidence at transcript level"/>
<dbReference type="InterPro" id="IPR017972">
    <property type="entry name" value="Cyt_P450_CS"/>
</dbReference>
<reference evidence="17" key="1">
    <citation type="journal article" date="2014" name="Insect Biochem. Mol. Biol.">
        <title>An independent occurrence of the chimeric P450 enzyme CYP337B3 of Helicoverpa armigera confers cypermethrin resistance in Pakistan.</title>
        <authorList>
            <person name="Rasool A."/>
            <person name="Joussen N."/>
            <person name="Lorenz S."/>
            <person name="Ellinger R."/>
            <person name="Schneider B."/>
            <person name="Khan S.A."/>
            <person name="Ashfaq M."/>
            <person name="Heckel D.G."/>
        </authorList>
    </citation>
    <scope>NUCLEOTIDE SEQUENCE</scope>
</reference>
<dbReference type="PANTHER" id="PTHR24291:SF189">
    <property type="entry name" value="CYTOCHROME P450 4C3-RELATED"/>
    <property type="match status" value="1"/>
</dbReference>
<dbReference type="CDD" id="cd20628">
    <property type="entry name" value="CYP4"/>
    <property type="match status" value="1"/>
</dbReference>
<keyword evidence="6 14" id="KW-0349">Heme</keyword>
<dbReference type="AlphaFoldDB" id="A0A068EWP1"/>
<evidence type="ECO:0000256" key="15">
    <source>
        <dbReference type="RuleBase" id="RU000461"/>
    </source>
</evidence>
<evidence type="ECO:0000256" key="13">
    <source>
        <dbReference type="ARBA" id="ARBA00023136"/>
    </source>
</evidence>
<dbReference type="EMBL" id="KM016729">
    <property type="protein sequence ID" value="AID54881.1"/>
    <property type="molecule type" value="mRNA"/>
</dbReference>
<dbReference type="PANTHER" id="PTHR24291">
    <property type="entry name" value="CYTOCHROME P450 FAMILY 4"/>
    <property type="match status" value="1"/>
</dbReference>
<keyword evidence="11 14" id="KW-0408">Iron</keyword>
<feature type="chain" id="PRO_5001651633" evidence="16">
    <location>
        <begin position="21"/>
        <end position="501"/>
    </location>
</feature>
<keyword evidence="16" id="KW-0732">Signal</keyword>
<dbReference type="PROSITE" id="PS00086">
    <property type="entry name" value="CYTOCHROME_P450"/>
    <property type="match status" value="1"/>
</dbReference>
<dbReference type="InterPro" id="IPR002401">
    <property type="entry name" value="Cyt_P450_E_grp-I"/>
</dbReference>
<accession>A0A068EWP1</accession>